<gene>
    <name evidence="3" type="ORF">AHA02nite_15490</name>
</gene>
<dbReference type="RefSeq" id="WP_146815989.1">
    <property type="nucleotide sequence ID" value="NZ_BJYA01000010.1"/>
</dbReference>
<dbReference type="AlphaFoldDB" id="A0A511W6R8"/>
<dbReference type="SUPFAM" id="SSF52218">
    <property type="entry name" value="Flavoproteins"/>
    <property type="match status" value="1"/>
</dbReference>
<evidence type="ECO:0000313" key="4">
    <source>
        <dbReference type="Proteomes" id="UP000321440"/>
    </source>
</evidence>
<organism evidence="3 4">
    <name type="scientific">Alkalibacillus haloalkaliphilus</name>
    <dbReference type="NCBI Taxonomy" id="94136"/>
    <lineage>
        <taxon>Bacteria</taxon>
        <taxon>Bacillati</taxon>
        <taxon>Bacillota</taxon>
        <taxon>Bacilli</taxon>
        <taxon>Bacillales</taxon>
        <taxon>Bacillaceae</taxon>
        <taxon>Alkalibacillus</taxon>
    </lineage>
</organism>
<dbReference type="PANTHER" id="PTHR30546:SF23">
    <property type="entry name" value="FLAVOPROTEIN-LIKE PROTEIN YCP4-RELATED"/>
    <property type="match status" value="1"/>
</dbReference>
<dbReference type="InterPro" id="IPR005025">
    <property type="entry name" value="FMN_Rdtase-like_dom"/>
</dbReference>
<dbReference type="OrthoDB" id="9801479at2"/>
<comment type="caution">
    <text evidence="3">The sequence shown here is derived from an EMBL/GenBank/DDBJ whole genome shotgun (WGS) entry which is preliminary data.</text>
</comment>
<dbReference type="FunFam" id="3.40.50.360:FF:000001">
    <property type="entry name" value="NAD(P)H dehydrogenase (Quinone) FQR1-like"/>
    <property type="match status" value="1"/>
</dbReference>
<dbReference type="NCBIfam" id="NF002999">
    <property type="entry name" value="PRK03767.1"/>
    <property type="match status" value="1"/>
</dbReference>
<dbReference type="PROSITE" id="PS50902">
    <property type="entry name" value="FLAVODOXIN_LIKE"/>
    <property type="match status" value="1"/>
</dbReference>
<dbReference type="GO" id="GO:0003955">
    <property type="term" value="F:NAD(P)H dehydrogenase (quinone) activity"/>
    <property type="evidence" value="ECO:0007669"/>
    <property type="project" value="InterPro"/>
</dbReference>
<dbReference type="InterPro" id="IPR010089">
    <property type="entry name" value="Flavoprotein_WrbA-like"/>
</dbReference>
<dbReference type="NCBIfam" id="TIGR01755">
    <property type="entry name" value="flav_wrbA"/>
    <property type="match status" value="1"/>
</dbReference>
<feature type="domain" description="Flavodoxin-like" evidence="2">
    <location>
        <begin position="4"/>
        <end position="190"/>
    </location>
</feature>
<dbReference type="GO" id="GO:0016020">
    <property type="term" value="C:membrane"/>
    <property type="evidence" value="ECO:0007669"/>
    <property type="project" value="TreeGrafter"/>
</dbReference>
<dbReference type="InterPro" id="IPR008254">
    <property type="entry name" value="Flavodoxin/NO_synth"/>
</dbReference>
<protein>
    <submittedName>
        <fullName evidence="3">NAD(P)H dehydrogenase (Quinone)</fullName>
    </submittedName>
</protein>
<comment type="similarity">
    <text evidence="1">Belongs to the WrbA family.</text>
</comment>
<accession>A0A511W6R8</accession>
<evidence type="ECO:0000313" key="3">
    <source>
        <dbReference type="EMBL" id="GEN45773.1"/>
    </source>
</evidence>
<dbReference type="Gene3D" id="3.40.50.360">
    <property type="match status" value="1"/>
</dbReference>
<dbReference type="GO" id="GO:0010181">
    <property type="term" value="F:FMN binding"/>
    <property type="evidence" value="ECO:0007669"/>
    <property type="project" value="InterPro"/>
</dbReference>
<dbReference type="PANTHER" id="PTHR30546">
    <property type="entry name" value="FLAVODOXIN-RELATED PROTEIN WRBA-RELATED"/>
    <property type="match status" value="1"/>
</dbReference>
<dbReference type="Pfam" id="PF03358">
    <property type="entry name" value="FMN_red"/>
    <property type="match status" value="1"/>
</dbReference>
<name>A0A511W6R8_9BACI</name>
<dbReference type="Proteomes" id="UP000321440">
    <property type="component" value="Unassembled WGS sequence"/>
</dbReference>
<reference evidence="3 4" key="1">
    <citation type="submission" date="2019-07" db="EMBL/GenBank/DDBJ databases">
        <title>Whole genome shotgun sequence of Alkalibacillus haloalkaliphilus NBRC 103110.</title>
        <authorList>
            <person name="Hosoyama A."/>
            <person name="Uohara A."/>
            <person name="Ohji S."/>
            <person name="Ichikawa N."/>
        </authorList>
    </citation>
    <scope>NUCLEOTIDE SEQUENCE [LARGE SCALE GENOMIC DNA]</scope>
    <source>
        <strain evidence="3 4">NBRC 103110</strain>
    </source>
</reference>
<dbReference type="EMBL" id="BJYA01000010">
    <property type="protein sequence ID" value="GEN45773.1"/>
    <property type="molecule type" value="Genomic_DNA"/>
</dbReference>
<evidence type="ECO:0000256" key="1">
    <source>
        <dbReference type="ARBA" id="ARBA00006961"/>
    </source>
</evidence>
<keyword evidence="4" id="KW-1185">Reference proteome</keyword>
<evidence type="ECO:0000259" key="2">
    <source>
        <dbReference type="PROSITE" id="PS50902"/>
    </source>
</evidence>
<sequence length="198" mass="21894">MTKMAVFYYSSTGANYKMAQWTEEALKQAGAEVKLVKIPETAPEEAIAQNPAWKDHYDSTKDVQEAQVEDLEWADGFIFSLPTRFGNVPAQVKQFMDQAGGLWMEGKLANKVVSAMTTAQNAHGGQEQTIMHFYTSMYHWGAIIAPPGYTDDSIFASGGNPYGTSAQVDGEGNLQDDVEQAVKHQAKRTYEITQKISQ</sequence>
<proteinExistence type="inferred from homology"/>
<dbReference type="InterPro" id="IPR029039">
    <property type="entry name" value="Flavoprotein-like_sf"/>
</dbReference>